<dbReference type="AlphaFoldDB" id="A0A0D3IEE6"/>
<evidence type="ECO:0008006" key="3">
    <source>
        <dbReference type="Google" id="ProtNLM"/>
    </source>
</evidence>
<dbReference type="Proteomes" id="UP000013827">
    <property type="component" value="Unassembled WGS sequence"/>
</dbReference>
<dbReference type="KEGG" id="ehx:EMIHUDRAFT_96865"/>
<dbReference type="GeneID" id="17255753"/>
<sequence>MRVLSLLGAPSAEKHFFAKLLGARLRVPVLATGSLLDTEVAHRTHAGRQIEEARRGSAAGSLLPSKVVLPVVMQAVQGARQSGYDTAILVGAPRSVEQLDMLRNAGVAAEVVHLALPEARATHRRGKRRVCAGCGFPLYPPEEGGGQCVKCGCDDGVAEPLPPSPLDTDAPAVEARCAAWRSAAEPLLQRLRSRGSGLVEVKVLEDAEHTWTTLQLALGLEEAPAVAAAQG</sequence>
<dbReference type="HOGENOM" id="CLU_1201753_0_0_1"/>
<dbReference type="PaxDb" id="2903-EOD09631"/>
<dbReference type="Pfam" id="PF00406">
    <property type="entry name" value="ADK"/>
    <property type="match status" value="1"/>
</dbReference>
<dbReference type="EnsemblProtists" id="EOD09631">
    <property type="protein sequence ID" value="EOD09631"/>
    <property type="gene ID" value="EMIHUDRAFT_96865"/>
</dbReference>
<proteinExistence type="predicted"/>
<reference evidence="1" key="2">
    <citation type="submission" date="2024-10" db="UniProtKB">
        <authorList>
            <consortium name="EnsemblProtists"/>
        </authorList>
    </citation>
    <scope>IDENTIFICATION</scope>
</reference>
<dbReference type="Gene3D" id="3.40.50.300">
    <property type="entry name" value="P-loop containing nucleotide triphosphate hydrolases"/>
    <property type="match status" value="1"/>
</dbReference>
<keyword evidence="2" id="KW-1185">Reference proteome</keyword>
<dbReference type="SUPFAM" id="SSF52540">
    <property type="entry name" value="P-loop containing nucleoside triphosphate hydrolases"/>
    <property type="match status" value="1"/>
</dbReference>
<dbReference type="InterPro" id="IPR027417">
    <property type="entry name" value="P-loop_NTPase"/>
</dbReference>
<organism evidence="1 2">
    <name type="scientific">Emiliania huxleyi (strain CCMP1516)</name>
    <dbReference type="NCBI Taxonomy" id="280463"/>
    <lineage>
        <taxon>Eukaryota</taxon>
        <taxon>Haptista</taxon>
        <taxon>Haptophyta</taxon>
        <taxon>Prymnesiophyceae</taxon>
        <taxon>Isochrysidales</taxon>
        <taxon>Noelaerhabdaceae</taxon>
        <taxon>Emiliania</taxon>
    </lineage>
</organism>
<accession>A0A0D3IEE6</accession>
<evidence type="ECO:0000313" key="2">
    <source>
        <dbReference type="Proteomes" id="UP000013827"/>
    </source>
</evidence>
<protein>
    <recommendedName>
        <fullName evidence="3">Adenylate kinase</fullName>
    </recommendedName>
</protein>
<dbReference type="STRING" id="2903.R1DFN1"/>
<name>A0A0D3IEE6_EMIH1</name>
<reference evidence="2" key="1">
    <citation type="journal article" date="2013" name="Nature">
        <title>Pan genome of the phytoplankton Emiliania underpins its global distribution.</title>
        <authorList>
            <person name="Read B.A."/>
            <person name="Kegel J."/>
            <person name="Klute M.J."/>
            <person name="Kuo A."/>
            <person name="Lefebvre S.C."/>
            <person name="Maumus F."/>
            <person name="Mayer C."/>
            <person name="Miller J."/>
            <person name="Monier A."/>
            <person name="Salamov A."/>
            <person name="Young J."/>
            <person name="Aguilar M."/>
            <person name="Claverie J.M."/>
            <person name="Frickenhaus S."/>
            <person name="Gonzalez K."/>
            <person name="Herman E.K."/>
            <person name="Lin Y.C."/>
            <person name="Napier J."/>
            <person name="Ogata H."/>
            <person name="Sarno A.F."/>
            <person name="Shmutz J."/>
            <person name="Schroeder D."/>
            <person name="de Vargas C."/>
            <person name="Verret F."/>
            <person name="von Dassow P."/>
            <person name="Valentin K."/>
            <person name="Van de Peer Y."/>
            <person name="Wheeler G."/>
            <person name="Dacks J.B."/>
            <person name="Delwiche C.F."/>
            <person name="Dyhrman S.T."/>
            <person name="Glockner G."/>
            <person name="John U."/>
            <person name="Richards T."/>
            <person name="Worden A.Z."/>
            <person name="Zhang X."/>
            <person name="Grigoriev I.V."/>
            <person name="Allen A.E."/>
            <person name="Bidle K."/>
            <person name="Borodovsky M."/>
            <person name="Bowler C."/>
            <person name="Brownlee C."/>
            <person name="Cock J.M."/>
            <person name="Elias M."/>
            <person name="Gladyshev V.N."/>
            <person name="Groth M."/>
            <person name="Guda C."/>
            <person name="Hadaegh A."/>
            <person name="Iglesias-Rodriguez M.D."/>
            <person name="Jenkins J."/>
            <person name="Jones B.M."/>
            <person name="Lawson T."/>
            <person name="Leese F."/>
            <person name="Lindquist E."/>
            <person name="Lobanov A."/>
            <person name="Lomsadze A."/>
            <person name="Malik S.B."/>
            <person name="Marsh M.E."/>
            <person name="Mackinder L."/>
            <person name="Mock T."/>
            <person name="Mueller-Roeber B."/>
            <person name="Pagarete A."/>
            <person name="Parker M."/>
            <person name="Probert I."/>
            <person name="Quesneville H."/>
            <person name="Raines C."/>
            <person name="Rensing S.A."/>
            <person name="Riano-Pachon D.M."/>
            <person name="Richier S."/>
            <person name="Rokitta S."/>
            <person name="Shiraiwa Y."/>
            <person name="Soanes D.M."/>
            <person name="van der Giezen M."/>
            <person name="Wahlund T.M."/>
            <person name="Williams B."/>
            <person name="Wilson W."/>
            <person name="Wolfe G."/>
            <person name="Wurch L.L."/>
        </authorList>
    </citation>
    <scope>NUCLEOTIDE SEQUENCE</scope>
</reference>
<dbReference type="RefSeq" id="XP_005762060.1">
    <property type="nucleotide sequence ID" value="XM_005762003.1"/>
</dbReference>
<evidence type="ECO:0000313" key="1">
    <source>
        <dbReference type="EnsemblProtists" id="EOD09631"/>
    </source>
</evidence>